<dbReference type="AlphaFoldDB" id="A0A9N8DPF5"/>
<keyword evidence="1" id="KW-0175">Coiled coil</keyword>
<evidence type="ECO:0000256" key="1">
    <source>
        <dbReference type="SAM" id="Coils"/>
    </source>
</evidence>
<feature type="domain" description="BZIP" evidence="3">
    <location>
        <begin position="364"/>
        <end position="426"/>
    </location>
</feature>
<dbReference type="OrthoDB" id="158712at2759"/>
<feature type="compositionally biased region" description="Pro residues" evidence="2">
    <location>
        <begin position="209"/>
        <end position="230"/>
    </location>
</feature>
<feature type="compositionally biased region" description="Low complexity" evidence="2">
    <location>
        <begin position="51"/>
        <end position="64"/>
    </location>
</feature>
<dbReference type="GO" id="GO:0003700">
    <property type="term" value="F:DNA-binding transcription factor activity"/>
    <property type="evidence" value="ECO:0007669"/>
    <property type="project" value="InterPro"/>
</dbReference>
<dbReference type="InterPro" id="IPR046347">
    <property type="entry name" value="bZIP_sf"/>
</dbReference>
<dbReference type="SUPFAM" id="SSF57959">
    <property type="entry name" value="Leucine zipper domain"/>
    <property type="match status" value="1"/>
</dbReference>
<dbReference type="EMBL" id="CAICTM010000193">
    <property type="protein sequence ID" value="CAB9504331.1"/>
    <property type="molecule type" value="Genomic_DNA"/>
</dbReference>
<reference evidence="4" key="1">
    <citation type="submission" date="2020-06" db="EMBL/GenBank/DDBJ databases">
        <authorList>
            <consortium name="Plant Systems Biology data submission"/>
        </authorList>
    </citation>
    <scope>NUCLEOTIDE SEQUENCE</scope>
    <source>
        <strain evidence="4">D6</strain>
    </source>
</reference>
<feature type="compositionally biased region" description="Pro residues" evidence="2">
    <location>
        <begin position="278"/>
        <end position="297"/>
    </location>
</feature>
<feature type="compositionally biased region" description="Pro residues" evidence="2">
    <location>
        <begin position="171"/>
        <end position="180"/>
    </location>
</feature>
<feature type="coiled-coil region" evidence="1">
    <location>
        <begin position="361"/>
        <end position="411"/>
    </location>
</feature>
<evidence type="ECO:0000256" key="2">
    <source>
        <dbReference type="SAM" id="MobiDB-lite"/>
    </source>
</evidence>
<feature type="compositionally biased region" description="Low complexity" evidence="2">
    <location>
        <begin position="144"/>
        <end position="156"/>
    </location>
</feature>
<sequence>MSSNPPTPSSDANNSATAPPSGATPAPAPGASVHSQPPPRHPSAPTGSHAPPSQHPQGQQPNQQMSDSNKRAALAGQWRTPPLPVFPTAVSSNLQPHSHHPPPPPQQAPPQQQASMPPPPPANLPDNSEDYAKALQEAYRRGAEAAAAMAAHQQHMSPSVSCPNFQRPMAAAPPAPPPPQSHVQPIMTSRSEDMTASSNAYSHSHPHTHPPMPPPHPAYHPHPHAPPPVAQPHHATHAPPPPPPHHPHPASHPPHPQYAAHPHPPHQYAAPPSYVAPAPTPTAPAPPPPPPPPPAGAPPQQQQQNASVPNPLTNMPPPPNKQPQTTMAPPPPAPPAGGAQLVVPQAAQQRSVSLPDMTSYAVQAEEEKRQKRLARNRASARLRRLRKKNLVDAYETEVGILEKTLQQLKAHEWGVPAATAANTPSEEKSHQSLLEALCMDRGQQVISSEQRAQQCQDILEQQLQQMELLRQVQFEQQLLAQVAGENKDEDPELAEMAQELDSILNLTDDQKSQLQETSKGLDDEMTALDTVFSSLVMMKENEWLLNQGVQDITDQLTSILHKNQMSKFLLWADANVEAIDQLDHVHAAPKTAPHPHGPIFTFGVETTPMEDEGDGR</sequence>
<organism evidence="4 5">
    <name type="scientific">Seminavis robusta</name>
    <dbReference type="NCBI Taxonomy" id="568900"/>
    <lineage>
        <taxon>Eukaryota</taxon>
        <taxon>Sar</taxon>
        <taxon>Stramenopiles</taxon>
        <taxon>Ochrophyta</taxon>
        <taxon>Bacillariophyta</taxon>
        <taxon>Bacillariophyceae</taxon>
        <taxon>Bacillariophycidae</taxon>
        <taxon>Naviculales</taxon>
        <taxon>Naviculaceae</taxon>
        <taxon>Seminavis</taxon>
    </lineage>
</organism>
<comment type="caution">
    <text evidence="4">The sequence shown here is derived from an EMBL/GenBank/DDBJ whole genome shotgun (WGS) entry which is preliminary data.</text>
</comment>
<evidence type="ECO:0000259" key="3">
    <source>
        <dbReference type="SMART" id="SM00338"/>
    </source>
</evidence>
<gene>
    <name evidence="4" type="ORF">SEMRO_194_G082710.1</name>
</gene>
<name>A0A9N8DPF5_9STRA</name>
<dbReference type="SMART" id="SM00338">
    <property type="entry name" value="BRLZ"/>
    <property type="match status" value="1"/>
</dbReference>
<feature type="compositionally biased region" description="Low complexity" evidence="2">
    <location>
        <begin position="15"/>
        <end position="32"/>
    </location>
</feature>
<dbReference type="Proteomes" id="UP001153069">
    <property type="component" value="Unassembled WGS sequence"/>
</dbReference>
<accession>A0A9N8DPF5</accession>
<feature type="compositionally biased region" description="Low complexity" evidence="2">
    <location>
        <begin position="257"/>
        <end position="277"/>
    </location>
</feature>
<feature type="compositionally biased region" description="Pro residues" evidence="2">
    <location>
        <begin position="238"/>
        <end position="256"/>
    </location>
</feature>
<keyword evidence="5" id="KW-1185">Reference proteome</keyword>
<evidence type="ECO:0000313" key="5">
    <source>
        <dbReference type="Proteomes" id="UP001153069"/>
    </source>
</evidence>
<feature type="region of interest" description="Disordered" evidence="2">
    <location>
        <begin position="588"/>
        <end position="616"/>
    </location>
</feature>
<protein>
    <submittedName>
        <fullName evidence="4">BZIP transcription factor</fullName>
    </submittedName>
</protein>
<dbReference type="Gene3D" id="1.20.5.170">
    <property type="match status" value="1"/>
</dbReference>
<feature type="compositionally biased region" description="Low complexity" evidence="2">
    <location>
        <begin position="298"/>
        <end position="313"/>
    </location>
</feature>
<evidence type="ECO:0000313" key="4">
    <source>
        <dbReference type="EMBL" id="CAB9504331.1"/>
    </source>
</evidence>
<feature type="region of interest" description="Disordered" evidence="2">
    <location>
        <begin position="1"/>
        <end position="355"/>
    </location>
</feature>
<proteinExistence type="predicted"/>
<dbReference type="InterPro" id="IPR004827">
    <property type="entry name" value="bZIP"/>
</dbReference>
<feature type="compositionally biased region" description="Polar residues" evidence="2">
    <location>
        <begin position="181"/>
        <end position="199"/>
    </location>
</feature>